<gene>
    <name evidence="2" type="ORF">AVDCRST_MAG18-4317</name>
</gene>
<feature type="region of interest" description="Disordered" evidence="1">
    <location>
        <begin position="132"/>
        <end position="161"/>
    </location>
</feature>
<evidence type="ECO:0000256" key="1">
    <source>
        <dbReference type="SAM" id="MobiDB-lite"/>
    </source>
</evidence>
<organism evidence="2">
    <name type="scientific">uncultured Thermomicrobiales bacterium</name>
    <dbReference type="NCBI Taxonomy" id="1645740"/>
    <lineage>
        <taxon>Bacteria</taxon>
        <taxon>Pseudomonadati</taxon>
        <taxon>Thermomicrobiota</taxon>
        <taxon>Thermomicrobia</taxon>
        <taxon>Thermomicrobiales</taxon>
        <taxon>environmental samples</taxon>
    </lineage>
</organism>
<dbReference type="AlphaFoldDB" id="A0A6J4VSS5"/>
<protein>
    <submittedName>
        <fullName evidence="2">Uncharacterized protein</fullName>
    </submittedName>
</protein>
<name>A0A6J4VSS5_9BACT</name>
<accession>A0A6J4VSS5</accession>
<dbReference type="EMBL" id="CADCWN010000346">
    <property type="protein sequence ID" value="CAA9588217.1"/>
    <property type="molecule type" value="Genomic_DNA"/>
</dbReference>
<reference evidence="2" key="1">
    <citation type="submission" date="2020-02" db="EMBL/GenBank/DDBJ databases">
        <authorList>
            <person name="Meier V. D."/>
        </authorList>
    </citation>
    <scope>NUCLEOTIDE SEQUENCE</scope>
    <source>
        <strain evidence="2">AVDCRST_MAG18</strain>
    </source>
</reference>
<evidence type="ECO:0000313" key="2">
    <source>
        <dbReference type="EMBL" id="CAA9588217.1"/>
    </source>
</evidence>
<proteinExistence type="predicted"/>
<sequence length="161" mass="17383">MFGVRIHRLPSIGVRPRPSGVMCGERPSRTARVEATTTIMLPSVCQKEPRDTASGARAPGTVGGGATARTAGWYRARLSLRSGTIDIRHARAAARSARLATRLGIVKMRHYQSLVIVCAAWWVVDPSPPLRRHPSPEEGGENATTPPFAARTGPQLLPFAR</sequence>